<dbReference type="RefSeq" id="WP_249280755.1">
    <property type="nucleotide sequence ID" value="NZ_JACRSS010000005.1"/>
</dbReference>
<keyword evidence="2" id="KW-1185">Reference proteome</keyword>
<evidence type="ECO:0000313" key="2">
    <source>
        <dbReference type="Proteomes" id="UP000617951"/>
    </source>
</evidence>
<sequence>MKKTMAILFACLLLGGSLAGLLLPDRGFSPRERRNLAKLPKWSLNALFSGEFTKKFESYAQDQFPLRDVLISVKGTAEELLQKKENNGLYFGKDGYLLDGLADFSREKWQENLSYIRRFGENFHGKTVFLPVPTSAGAYPEKLPAFAPVTQQDALIGEAEKLCGSRVETADALPSLREGGEGLYFRLDHHMTMEGAFVLYQKAGEALGFDPLPRDAFTAKTVSRNFYGTYYAKAGRLTDAPDSIDILLPREEFSAAMTIQDTGETIPGLYSQKQLEGYDPYAVFLDGNHARVTIRTGAGNGRKLLVIKDSYAHTLVPLLAHHYEVIEMIDPRYYRQDLYAFAEEQEIDEALLVFGLANLDQETGLSTLYLGSEK</sequence>
<protein>
    <recommendedName>
        <fullName evidence="3">AlgX/AlgJ SGNH hydrolase-like domain-containing protein</fullName>
    </recommendedName>
</protein>
<evidence type="ECO:0008006" key="3">
    <source>
        <dbReference type="Google" id="ProtNLM"/>
    </source>
</evidence>
<dbReference type="Proteomes" id="UP000617951">
    <property type="component" value="Unassembled WGS sequence"/>
</dbReference>
<name>A0A926DJT8_9FIRM</name>
<accession>A0A926DJT8</accession>
<dbReference type="InterPro" id="IPR025945">
    <property type="entry name" value="DHHW"/>
</dbReference>
<reference evidence="1" key="1">
    <citation type="submission" date="2020-08" db="EMBL/GenBank/DDBJ databases">
        <title>Genome public.</title>
        <authorList>
            <person name="Liu C."/>
            <person name="Sun Q."/>
        </authorList>
    </citation>
    <scope>NUCLEOTIDE SEQUENCE</scope>
    <source>
        <strain evidence="1">NSJ-63</strain>
    </source>
</reference>
<comment type="caution">
    <text evidence="1">The sequence shown here is derived from an EMBL/GenBank/DDBJ whole genome shotgun (WGS) entry which is preliminary data.</text>
</comment>
<dbReference type="AlphaFoldDB" id="A0A926DJT8"/>
<dbReference type="EMBL" id="JACRSS010000005">
    <property type="protein sequence ID" value="MBC8539141.1"/>
    <property type="molecule type" value="Genomic_DNA"/>
</dbReference>
<evidence type="ECO:0000313" key="1">
    <source>
        <dbReference type="EMBL" id="MBC8539141.1"/>
    </source>
</evidence>
<proteinExistence type="predicted"/>
<dbReference type="Pfam" id="PF14286">
    <property type="entry name" value="DHHW"/>
    <property type="match status" value="1"/>
</dbReference>
<organism evidence="1 2">
    <name type="scientific">Guopingia tenuis</name>
    <dbReference type="NCBI Taxonomy" id="2763656"/>
    <lineage>
        <taxon>Bacteria</taxon>
        <taxon>Bacillati</taxon>
        <taxon>Bacillota</taxon>
        <taxon>Clostridia</taxon>
        <taxon>Christensenellales</taxon>
        <taxon>Christensenellaceae</taxon>
        <taxon>Guopingia</taxon>
    </lineage>
</organism>
<gene>
    <name evidence="1" type="ORF">H8693_09375</name>
</gene>